<reference evidence="2" key="1">
    <citation type="journal article" date="2019" name="Int. J. Syst. Evol. Microbiol.">
        <title>The Global Catalogue of Microorganisms (GCM) 10K type strain sequencing project: providing services to taxonomists for standard genome sequencing and annotation.</title>
        <authorList>
            <consortium name="The Broad Institute Genomics Platform"/>
            <consortium name="The Broad Institute Genome Sequencing Center for Infectious Disease"/>
            <person name="Wu L."/>
            <person name="Ma J."/>
        </authorList>
    </citation>
    <scope>NUCLEOTIDE SEQUENCE [LARGE SCALE GENOMIC DNA]</scope>
    <source>
        <strain evidence="2">JCM 17440</strain>
    </source>
</reference>
<sequence>MEKIEDGCAASVSDAELWDQLKQMDTLQRSTVPDFAQHLRMAQVCAAISEAETAPEWAIARAEQAQAHAAIAALLRGQSETEIRAAALTAAARLEPWTDRCNSADARNDEVAERTVTMARQFEDYIRGESR</sequence>
<accession>A0ABP8BTR1</accession>
<organism evidence="1 2">
    <name type="scientific">Actinomadura meridiana</name>
    <dbReference type="NCBI Taxonomy" id="559626"/>
    <lineage>
        <taxon>Bacteria</taxon>
        <taxon>Bacillati</taxon>
        <taxon>Actinomycetota</taxon>
        <taxon>Actinomycetes</taxon>
        <taxon>Streptosporangiales</taxon>
        <taxon>Thermomonosporaceae</taxon>
        <taxon>Actinomadura</taxon>
    </lineage>
</organism>
<dbReference type="Proteomes" id="UP001501710">
    <property type="component" value="Unassembled WGS sequence"/>
</dbReference>
<name>A0ABP8BTR1_9ACTN</name>
<dbReference type="EMBL" id="BAABAS010000004">
    <property type="protein sequence ID" value="GAA4226038.1"/>
    <property type="molecule type" value="Genomic_DNA"/>
</dbReference>
<gene>
    <name evidence="1" type="ORF">GCM10022254_09640</name>
</gene>
<dbReference type="RefSeq" id="WP_344890339.1">
    <property type="nucleotide sequence ID" value="NZ_BAABAS010000004.1"/>
</dbReference>
<proteinExistence type="predicted"/>
<comment type="caution">
    <text evidence="1">The sequence shown here is derived from an EMBL/GenBank/DDBJ whole genome shotgun (WGS) entry which is preliminary data.</text>
</comment>
<evidence type="ECO:0000313" key="2">
    <source>
        <dbReference type="Proteomes" id="UP001501710"/>
    </source>
</evidence>
<protein>
    <submittedName>
        <fullName evidence="1">Uncharacterized protein</fullName>
    </submittedName>
</protein>
<evidence type="ECO:0000313" key="1">
    <source>
        <dbReference type="EMBL" id="GAA4226038.1"/>
    </source>
</evidence>
<keyword evidence="2" id="KW-1185">Reference proteome</keyword>